<dbReference type="PRINTS" id="PR01576">
    <property type="entry name" value="PDEFORMYLASE"/>
</dbReference>
<dbReference type="EMBL" id="CADEPI010000007">
    <property type="protein sequence ID" value="CAB3361996.1"/>
    <property type="molecule type" value="Genomic_DNA"/>
</dbReference>
<dbReference type="OrthoDB" id="276063at2759"/>
<name>A0A8S1BR91_9INSE</name>
<dbReference type="InterPro" id="IPR023635">
    <property type="entry name" value="Peptide_deformylase"/>
</dbReference>
<dbReference type="InterPro" id="IPR036821">
    <property type="entry name" value="Peptide_deformylase_sf"/>
</dbReference>
<dbReference type="GO" id="GO:0046872">
    <property type="term" value="F:metal ion binding"/>
    <property type="evidence" value="ECO:0007669"/>
    <property type="project" value="UniProtKB-KW"/>
</dbReference>
<comment type="similarity">
    <text evidence="1 7">Belongs to the polypeptide deformylase family.</text>
</comment>
<evidence type="ECO:0000313" key="9">
    <source>
        <dbReference type="Proteomes" id="UP000494165"/>
    </source>
</evidence>
<evidence type="ECO:0000256" key="6">
    <source>
        <dbReference type="ARBA" id="ARBA00048875"/>
    </source>
</evidence>
<evidence type="ECO:0000256" key="4">
    <source>
        <dbReference type="ARBA" id="ARBA00022917"/>
    </source>
</evidence>
<dbReference type="GO" id="GO:0006412">
    <property type="term" value="P:translation"/>
    <property type="evidence" value="ECO:0007669"/>
    <property type="project" value="UniProtKB-KW"/>
</dbReference>
<proteinExistence type="inferred from homology"/>
<gene>
    <name evidence="8" type="ORF">CLODIP_2_CD01742</name>
</gene>
<keyword evidence="4 7" id="KW-0648">Protein biosynthesis</keyword>
<dbReference type="CDD" id="cd00487">
    <property type="entry name" value="Pep_deformylase"/>
    <property type="match status" value="1"/>
</dbReference>
<evidence type="ECO:0000256" key="5">
    <source>
        <dbReference type="ARBA" id="ARBA00037114"/>
    </source>
</evidence>
<comment type="function">
    <text evidence="5 7">Removes the formyl group from the N-terminal Met of newly synthesized proteins.</text>
</comment>
<comment type="catalytic activity">
    <reaction evidence="6 7">
        <text>N-terminal N-formyl-L-methionyl-[peptide] + H2O = N-terminal L-methionyl-[peptide] + formate</text>
        <dbReference type="Rhea" id="RHEA:24420"/>
        <dbReference type="Rhea" id="RHEA-COMP:10639"/>
        <dbReference type="Rhea" id="RHEA-COMP:10640"/>
        <dbReference type="ChEBI" id="CHEBI:15377"/>
        <dbReference type="ChEBI" id="CHEBI:15740"/>
        <dbReference type="ChEBI" id="CHEBI:49298"/>
        <dbReference type="ChEBI" id="CHEBI:64731"/>
        <dbReference type="EC" id="3.5.1.88"/>
    </reaction>
</comment>
<evidence type="ECO:0000256" key="3">
    <source>
        <dbReference type="ARBA" id="ARBA00022801"/>
    </source>
</evidence>
<keyword evidence="3 7" id="KW-0378">Hydrolase</keyword>
<keyword evidence="9" id="KW-1185">Reference proteome</keyword>
<evidence type="ECO:0000256" key="7">
    <source>
        <dbReference type="RuleBase" id="RU362111"/>
    </source>
</evidence>
<dbReference type="FunFam" id="3.90.45.10:FF:000003">
    <property type="entry name" value="Peptide deformylase"/>
    <property type="match status" value="1"/>
</dbReference>
<dbReference type="NCBIfam" id="NF001159">
    <property type="entry name" value="PRK00150.1-3"/>
    <property type="match status" value="1"/>
</dbReference>
<accession>A0A8S1BR91</accession>
<dbReference type="GO" id="GO:0005739">
    <property type="term" value="C:mitochondrion"/>
    <property type="evidence" value="ECO:0007669"/>
    <property type="project" value="TreeGrafter"/>
</dbReference>
<reference evidence="8 9" key="1">
    <citation type="submission" date="2020-04" db="EMBL/GenBank/DDBJ databases">
        <authorList>
            <person name="Alioto T."/>
            <person name="Alioto T."/>
            <person name="Gomez Garrido J."/>
        </authorList>
    </citation>
    <scope>NUCLEOTIDE SEQUENCE [LARGE SCALE GENOMIC DNA]</scope>
</reference>
<dbReference type="SUPFAM" id="SSF56420">
    <property type="entry name" value="Peptide deformylase"/>
    <property type="match status" value="1"/>
</dbReference>
<evidence type="ECO:0000256" key="2">
    <source>
        <dbReference type="ARBA" id="ARBA00022723"/>
    </source>
</evidence>
<dbReference type="GO" id="GO:0042586">
    <property type="term" value="F:peptide deformylase activity"/>
    <property type="evidence" value="ECO:0007669"/>
    <property type="project" value="UniProtKB-EC"/>
</dbReference>
<dbReference type="Proteomes" id="UP000494165">
    <property type="component" value="Unassembled WGS sequence"/>
</dbReference>
<dbReference type="PANTHER" id="PTHR10458">
    <property type="entry name" value="PEPTIDE DEFORMYLASE"/>
    <property type="match status" value="1"/>
</dbReference>
<dbReference type="PANTHER" id="PTHR10458:SF2">
    <property type="entry name" value="PEPTIDE DEFORMYLASE, MITOCHONDRIAL"/>
    <property type="match status" value="1"/>
</dbReference>
<keyword evidence="2 7" id="KW-0479">Metal-binding</keyword>
<comment type="caution">
    <text evidence="8">The sequence shown here is derived from an EMBL/GenBank/DDBJ whole genome shotgun (WGS) entry which is preliminary data.</text>
</comment>
<evidence type="ECO:0000256" key="1">
    <source>
        <dbReference type="ARBA" id="ARBA00010759"/>
    </source>
</evidence>
<organism evidence="8 9">
    <name type="scientific">Cloeon dipterum</name>
    <dbReference type="NCBI Taxonomy" id="197152"/>
    <lineage>
        <taxon>Eukaryota</taxon>
        <taxon>Metazoa</taxon>
        <taxon>Ecdysozoa</taxon>
        <taxon>Arthropoda</taxon>
        <taxon>Hexapoda</taxon>
        <taxon>Insecta</taxon>
        <taxon>Pterygota</taxon>
        <taxon>Palaeoptera</taxon>
        <taxon>Ephemeroptera</taxon>
        <taxon>Pisciforma</taxon>
        <taxon>Baetidae</taxon>
        <taxon>Cloeon</taxon>
    </lineage>
</organism>
<dbReference type="AlphaFoldDB" id="A0A8S1BR91"/>
<protein>
    <recommendedName>
        <fullName evidence="7">Peptide deformylase</fullName>
        <ecNumber evidence="7">3.5.1.88</ecNumber>
    </recommendedName>
</protein>
<dbReference type="Gene3D" id="3.90.45.10">
    <property type="entry name" value="Peptide deformylase"/>
    <property type="match status" value="1"/>
</dbReference>
<dbReference type="Pfam" id="PF01327">
    <property type="entry name" value="Pep_deformylase"/>
    <property type="match status" value="1"/>
</dbReference>
<dbReference type="HAMAP" id="MF_00163">
    <property type="entry name" value="Pep_deformylase"/>
    <property type="match status" value="1"/>
</dbReference>
<sequence length="293" mass="33464">MHRSVMLRRAGQFVQFKKYFLYICMIKLFLRLSLQSVKHDFILCVGCIASTMQSVVSPGTYCSPGGPQIMSKRGVLTFNKFRQMYQDFWKPPPPKPPYSHICQIGDPVLRGKASPVNVEEIGSAKIKKIIKTMESSLKSYKAIGLAAPQVGVPLRIVVFHFPEDALKTFDEKTLKIREMETIPFKVFINPAMKVTSPNKIRFPEACESIKGFSADVPRFYSVKLTGLNENGKKVEWDAKGWSARVIQHEMDHLDGRLYTDIMDKDSFSFGFWHNVNIRSGRFNLSFSPYKIFS</sequence>
<dbReference type="EC" id="3.5.1.88" evidence="7"/>
<evidence type="ECO:0000313" key="8">
    <source>
        <dbReference type="EMBL" id="CAB3361996.1"/>
    </source>
</evidence>